<dbReference type="Proteomes" id="UP001497512">
    <property type="component" value="Chromosome 8"/>
</dbReference>
<feature type="compositionally biased region" description="Basic and acidic residues" evidence="1">
    <location>
        <begin position="134"/>
        <end position="167"/>
    </location>
</feature>
<accession>A0ABP0V122</accession>
<gene>
    <name evidence="2" type="ORF">CSSPTR1EN2_LOCUS22479</name>
</gene>
<dbReference type="InterPro" id="IPR044624">
    <property type="entry name" value="Mbb1-like"/>
</dbReference>
<dbReference type="InterPro" id="IPR019734">
    <property type="entry name" value="TPR_rpt"/>
</dbReference>
<evidence type="ECO:0000313" key="2">
    <source>
        <dbReference type="EMBL" id="CAK9234962.1"/>
    </source>
</evidence>
<organism evidence="2 3">
    <name type="scientific">Sphagnum troendelagicum</name>
    <dbReference type="NCBI Taxonomy" id="128251"/>
    <lineage>
        <taxon>Eukaryota</taxon>
        <taxon>Viridiplantae</taxon>
        <taxon>Streptophyta</taxon>
        <taxon>Embryophyta</taxon>
        <taxon>Bryophyta</taxon>
        <taxon>Sphagnophytina</taxon>
        <taxon>Sphagnopsida</taxon>
        <taxon>Sphagnales</taxon>
        <taxon>Sphagnaceae</taxon>
        <taxon>Sphagnum</taxon>
    </lineage>
</organism>
<sequence length="822" mass="90415">MAVCACHSGRFHGLHHAASSSGSTGIGSLNSTAISGASCSSQLRALERGLHSCRELQNNSSASFGRSSSSNWGEIGASGIVVHSVVSVAANSSSKRWNGRSNKGDGLLAAKGAKKQEPQFQRGSSAGLPSLQARAKDYVEQERYEKGEEEGGKESSPESRGRRGVKEYNWRRGRETAGRRVQVVTNNGLVDLEEQLGLPRRIRDGRSRLRISNVLQGDEGGYIPCECSEADADAILELERKIAGDSKQLTDLQHDEIQLLMDFREASTDAELRNSSATIFVDSTAASPRNSGPLTYSPDPVNAAEEVDKGMKMEQELHVERVKDFENDKNAPSSSTFEGGNRRVRSHIRSLKKPASRGKVTQEKLSAGVKVVEEGFFSSPISPSSDNEKGGVYCIDGVKPVIDEEFANIRKQIASGDLIAARSSLLMLSKEYPYDPSVMVHFAQLKRKEDDLVGAASYYGKAIQLFKDQGVHNLAYVRTLLASGSLEVQAGNVAKARSLFTESVEAAVKEQENGEMELKGALVYGLHAWAMLEQRLGNWSKARELLERAANVQPGNAVVHQTRALLEARAHNYAAARFHFRLAVEAAPEDVKCWQAWALFEARQSKPTRMRQLFQRALQAEPNNLHSLQAWAHQEALIGTEESRTHARKLYQKCVELDSNSVYSWQAWAVLEQKAGNLTGARILFERGLGANPQSVPCLQAYAHMERMGGNFEAAKTILEAAISVESRNPATLMEMGLVEQALGNEEIAAEWFKQAAISDKQKSRIKRRMFESRKAASKWKKPNSNKSALTTASAVPQYQGSPKPQFHEQFPESKESTKRPF</sequence>
<dbReference type="PANTHER" id="PTHR44917:SF1">
    <property type="entry name" value="PROTEIN HIGH CHLOROPHYLL FLUORESCENT 107"/>
    <property type="match status" value="1"/>
</dbReference>
<dbReference type="Gene3D" id="1.25.40.10">
    <property type="entry name" value="Tetratricopeptide repeat domain"/>
    <property type="match status" value="1"/>
</dbReference>
<evidence type="ECO:0000313" key="3">
    <source>
        <dbReference type="Proteomes" id="UP001497512"/>
    </source>
</evidence>
<protein>
    <submittedName>
        <fullName evidence="2">Uncharacterized protein</fullName>
    </submittedName>
</protein>
<evidence type="ECO:0000256" key="1">
    <source>
        <dbReference type="SAM" id="MobiDB-lite"/>
    </source>
</evidence>
<feature type="compositionally biased region" description="Basic and acidic residues" evidence="1">
    <location>
        <begin position="806"/>
        <end position="822"/>
    </location>
</feature>
<dbReference type="InterPro" id="IPR003107">
    <property type="entry name" value="HAT"/>
</dbReference>
<feature type="region of interest" description="Disordered" evidence="1">
    <location>
        <begin position="773"/>
        <end position="822"/>
    </location>
</feature>
<dbReference type="SMART" id="SM00386">
    <property type="entry name" value="HAT"/>
    <property type="match status" value="6"/>
</dbReference>
<dbReference type="SMART" id="SM00028">
    <property type="entry name" value="TPR"/>
    <property type="match status" value="7"/>
</dbReference>
<dbReference type="EMBL" id="OZ019900">
    <property type="protein sequence ID" value="CAK9234962.1"/>
    <property type="molecule type" value="Genomic_DNA"/>
</dbReference>
<dbReference type="PANTHER" id="PTHR44917">
    <property type="entry name" value="PROTEIN HIGH CHLOROPHYLL FLUORESCENT 107"/>
    <property type="match status" value="1"/>
</dbReference>
<proteinExistence type="predicted"/>
<keyword evidence="3" id="KW-1185">Reference proteome</keyword>
<feature type="region of interest" description="Disordered" evidence="1">
    <location>
        <begin position="111"/>
        <end position="167"/>
    </location>
</feature>
<feature type="compositionally biased region" description="Polar residues" evidence="1">
    <location>
        <begin position="785"/>
        <end position="803"/>
    </location>
</feature>
<reference evidence="2" key="1">
    <citation type="submission" date="2024-02" db="EMBL/GenBank/DDBJ databases">
        <authorList>
            <consortium name="ELIXIR-Norway"/>
            <consortium name="Elixir Norway"/>
        </authorList>
    </citation>
    <scope>NUCLEOTIDE SEQUENCE</scope>
</reference>
<dbReference type="SUPFAM" id="SSF48452">
    <property type="entry name" value="TPR-like"/>
    <property type="match status" value="2"/>
</dbReference>
<dbReference type="InterPro" id="IPR011990">
    <property type="entry name" value="TPR-like_helical_dom_sf"/>
</dbReference>
<name>A0ABP0V122_9BRYO</name>